<feature type="binding site" evidence="14">
    <location>
        <position position="526"/>
    </location>
    <ligand>
        <name>[Ni-4Fe-4S] cluster</name>
        <dbReference type="ChEBI" id="CHEBI:47739"/>
    </ligand>
</feature>
<feature type="binding site" evidence="14">
    <location>
        <position position="309"/>
    </location>
    <ligand>
        <name>[Ni-4Fe-4S] cluster</name>
        <dbReference type="ChEBI" id="CHEBI:47739"/>
    </ligand>
</feature>
<dbReference type="GO" id="GO:0050418">
    <property type="term" value="F:hydroxylamine reductase activity"/>
    <property type="evidence" value="ECO:0007669"/>
    <property type="project" value="TreeGrafter"/>
</dbReference>
<organism evidence="15 16">
    <name type="scientific">Thermococcus barophilus</name>
    <dbReference type="NCBI Taxonomy" id="55802"/>
    <lineage>
        <taxon>Archaea</taxon>
        <taxon>Methanobacteriati</taxon>
        <taxon>Methanobacteriota</taxon>
        <taxon>Thermococci</taxon>
        <taxon>Thermococcales</taxon>
        <taxon>Thermococcaceae</taxon>
        <taxon>Thermococcus</taxon>
    </lineage>
</organism>
<dbReference type="InterPro" id="IPR016099">
    <property type="entry name" value="Prismane-like_a/b-sand"/>
</dbReference>
<comment type="cofactor">
    <cofactor evidence="11">
        <name>[Ni-4Fe-5S] cluster</name>
        <dbReference type="ChEBI" id="CHEBI:177874"/>
    </cofactor>
</comment>
<evidence type="ECO:0000256" key="14">
    <source>
        <dbReference type="PIRSR" id="PIRSR005023-1"/>
    </source>
</evidence>
<dbReference type="PIRSF" id="PIRSF005023">
    <property type="entry name" value="CODH"/>
    <property type="match status" value="1"/>
</dbReference>
<keyword evidence="6 14" id="KW-0533">Nickel</keyword>
<dbReference type="Proteomes" id="UP000066042">
    <property type="component" value="Chromosome"/>
</dbReference>
<evidence type="ECO:0000256" key="8">
    <source>
        <dbReference type="ARBA" id="ARBA00023002"/>
    </source>
</evidence>
<comment type="similarity">
    <text evidence="3">Belongs to the Ni-containing carbon monoxide dehydrogenase family.</text>
</comment>
<feature type="binding site" evidence="14">
    <location>
        <position position="57"/>
    </location>
    <ligand>
        <name>[4Fe-4S] cluster</name>
        <dbReference type="ChEBI" id="CHEBI:49883"/>
        <label>1</label>
        <note>ligand shared between dimeric partners</note>
    </ligand>
</feature>
<feature type="binding site" evidence="14">
    <location>
        <position position="49"/>
    </location>
    <ligand>
        <name>[4Fe-4S] cluster</name>
        <dbReference type="ChEBI" id="CHEBI:49883"/>
        <label>1</label>
        <note>ligand shared between dimeric partners</note>
    </ligand>
</feature>
<sequence length="636" mass="68521">MVVMVEYIKFKVPAKQVSETKGVGDLIEKAEEEGVKTAWHRFLEQQPQCGFGLLGICCRNCNMGPCRIDPFGAGPTKGVCGADADTIVARNILRMIAAGAAAHSDHARDIVHVFKGAATGEFKGYKLTDVEKLKGLAQILGIDIEGKSESEIASEVAHILELEFGKPDDEPLKLLMATAPKKRIKVWERLGVMPRAIDREICECMHRTHMGVDADPASLLLHGVRTSLADGWSGSMMATYLSDILFGTPKPIKTTANLGVLKEDYVNIIVHGHNPILSMKIAEVAQSEEMQKLAKKYGAKGVNVAGMCCTGNEVLVRLGIPPAGNFLMQELAIITGAVEAMVVDYQCLMPSLVDVAGCYHTKIITTEPKAHIPGAVHIEFKPENADEIAKEIVKIAIENFQNRPKERVFIPKRKSEVVAGFSVEAILEALGGTLEPLINALREGTIKGIVGVVGCNNPKVKHNHSHVMLTKELIKRDILVVGTGCWGIAAAMHGLLTPEAAKMAGEGLRAVCETLGIPPCLHMGSCVDCSRILIVLGALAEALGVDIPDLPVAGSAPEWMSEKAVSIETYFVASGVFTHLGVVPPVLGSQKVTKLLTDDIEDLLGGKFYVEPDPVKAAETIYNVIIEKRKKLKLPV</sequence>
<evidence type="ECO:0000256" key="2">
    <source>
        <dbReference type="ARBA" id="ARBA00002452"/>
    </source>
</evidence>
<evidence type="ECO:0000256" key="13">
    <source>
        <dbReference type="PIRNR" id="PIRNR005023"/>
    </source>
</evidence>
<keyword evidence="5 13" id="KW-0004">4Fe-4S</keyword>
<dbReference type="InterPro" id="IPR011254">
    <property type="entry name" value="Prismane-like_sf"/>
</dbReference>
<dbReference type="GO" id="GO:0043885">
    <property type="term" value="F:anaerobic carbon-monoxide dehydrogenase activity"/>
    <property type="evidence" value="ECO:0007669"/>
    <property type="project" value="UniProtKB-UniRule"/>
</dbReference>
<dbReference type="STRING" id="55802.TBCH5v1_1369"/>
<dbReference type="CDD" id="cd01915">
    <property type="entry name" value="CODH"/>
    <property type="match status" value="1"/>
</dbReference>
<keyword evidence="10 13" id="KW-0411">Iron-sulfur</keyword>
<evidence type="ECO:0000256" key="6">
    <source>
        <dbReference type="ARBA" id="ARBA00022596"/>
    </source>
</evidence>
<protein>
    <recommendedName>
        <fullName evidence="13">Carbon monoxide dehydrogenase</fullName>
        <ecNumber evidence="13">1.2.7.4</ecNumber>
    </recommendedName>
</protein>
<keyword evidence="8 13" id="KW-0560">Oxidoreductase</keyword>
<evidence type="ECO:0000256" key="4">
    <source>
        <dbReference type="ARBA" id="ARBA00011738"/>
    </source>
</evidence>
<dbReference type="InterPro" id="IPR010047">
    <property type="entry name" value="CODH"/>
</dbReference>
<reference evidence="15 16" key="1">
    <citation type="journal article" date="2016" name="Genome Announc.">
        <title>Complete genome sequence of the hyperthermophilic and piezophilic archaeon Thermococcus barophilus Ch5, capable of growth at the expense of hydrogenogenesis from carbon monoxide and formate.</title>
        <authorList>
            <person name="Oger P."/>
            <person name="Sokolova T.G."/>
            <person name="Kozhevnikova D.A."/>
            <person name="Taranov E.A."/>
            <person name="Vannier P."/>
            <person name="Lee H.S."/>
            <person name="Kwon K.K."/>
            <person name="Kang S.G."/>
            <person name="Lee J.H."/>
            <person name="Bonch-Osmolovskaya E.A."/>
            <person name="Lebedinsky A.V."/>
        </authorList>
    </citation>
    <scope>NUCLEOTIDE SEQUENCE [LARGE SCALE GENOMIC DNA]</scope>
    <source>
        <strain evidence="16">Ch5</strain>
    </source>
</reference>
<evidence type="ECO:0000256" key="7">
    <source>
        <dbReference type="ARBA" id="ARBA00022723"/>
    </source>
</evidence>
<dbReference type="InterPro" id="IPR016101">
    <property type="entry name" value="CO_DH_a-bundle"/>
</dbReference>
<evidence type="ECO:0000256" key="9">
    <source>
        <dbReference type="ARBA" id="ARBA00023004"/>
    </source>
</evidence>
<feature type="binding site" evidence="14">
    <location>
        <position position="455"/>
    </location>
    <ligand>
        <name>[Ni-4Fe-4S] cluster</name>
        <dbReference type="ChEBI" id="CHEBI:47739"/>
    </ligand>
</feature>
<dbReference type="FunFam" id="3.40.50.2030:FF:000005">
    <property type="entry name" value="Carbon monoxide dehydrogenase"/>
    <property type="match status" value="1"/>
</dbReference>
<feature type="binding site" evidence="14">
    <location>
        <position position="66"/>
    </location>
    <ligand>
        <name>[4Fe-4S] cluster</name>
        <dbReference type="ChEBI" id="CHEBI:49883"/>
        <label>2</label>
    </ligand>
</feature>
<feature type="binding site" evidence="14">
    <location>
        <position position="347"/>
    </location>
    <ligand>
        <name>[Ni-4Fe-4S] cluster</name>
        <dbReference type="ChEBI" id="CHEBI:47739"/>
    </ligand>
</feature>
<dbReference type="EC" id="1.2.7.4" evidence="13"/>
<evidence type="ECO:0000313" key="16">
    <source>
        <dbReference type="Proteomes" id="UP000066042"/>
    </source>
</evidence>
<name>A0A0S1XC18_THEBA</name>
<dbReference type="FunFam" id="3.40.50.2030:FF:000003">
    <property type="entry name" value="Carbon monoxide dehydrogenase"/>
    <property type="match status" value="1"/>
</dbReference>
<dbReference type="AlphaFoldDB" id="A0A0S1XC18"/>
<gene>
    <name evidence="15" type="primary">cooS</name>
    <name evidence="15" type="ORF">TBCH5v1_1369</name>
</gene>
<dbReference type="EMBL" id="CP013050">
    <property type="protein sequence ID" value="ALM75289.1"/>
    <property type="molecule type" value="Genomic_DNA"/>
</dbReference>
<dbReference type="NCBIfam" id="TIGR01702">
    <property type="entry name" value="CO_DH_cata"/>
    <property type="match status" value="1"/>
</dbReference>
<dbReference type="GO" id="GO:0051539">
    <property type="term" value="F:4 iron, 4 sulfur cluster binding"/>
    <property type="evidence" value="ECO:0007669"/>
    <property type="project" value="UniProtKB-UniRule"/>
</dbReference>
<comment type="function">
    <text evidence="2">CODH oxidizes carbon monoxide coupled, via CooF, to the reduction of a hydrogen cation by a hydrogenase (possibly CooH).</text>
</comment>
<comment type="cofactor">
    <cofactor evidence="1">
        <name>[4Fe-4S] cluster</name>
        <dbReference type="ChEBI" id="CHEBI:49883"/>
    </cofactor>
</comment>
<dbReference type="InterPro" id="IPR004137">
    <property type="entry name" value="HCP/CODH"/>
</dbReference>
<accession>A0A0S1XC18</accession>
<dbReference type="Pfam" id="PF03063">
    <property type="entry name" value="Prismane"/>
    <property type="match status" value="1"/>
</dbReference>
<dbReference type="PATRIC" id="fig|55802.8.peg.1349"/>
<dbReference type="PANTHER" id="PTHR30109">
    <property type="entry name" value="HYDROXYLAMINE REDUCTASE"/>
    <property type="match status" value="1"/>
</dbReference>
<evidence type="ECO:0000256" key="12">
    <source>
        <dbReference type="ARBA" id="ARBA00048733"/>
    </source>
</evidence>
<evidence type="ECO:0000256" key="5">
    <source>
        <dbReference type="ARBA" id="ARBA00022485"/>
    </source>
</evidence>
<comment type="subunit">
    <text evidence="4">Homodimer.</text>
</comment>
<dbReference type="Gene3D" id="3.40.50.2030">
    <property type="match status" value="2"/>
</dbReference>
<evidence type="ECO:0000256" key="3">
    <source>
        <dbReference type="ARBA" id="ARBA00010689"/>
    </source>
</evidence>
<evidence type="ECO:0000256" key="10">
    <source>
        <dbReference type="ARBA" id="ARBA00023014"/>
    </source>
</evidence>
<dbReference type="GO" id="GO:0042542">
    <property type="term" value="P:response to hydrogen peroxide"/>
    <property type="evidence" value="ECO:0007669"/>
    <property type="project" value="TreeGrafter"/>
</dbReference>
<keyword evidence="7 13" id="KW-0479">Metal-binding</keyword>
<evidence type="ECO:0000313" key="15">
    <source>
        <dbReference type="EMBL" id="ALM75289.1"/>
    </source>
</evidence>
<feature type="binding site" evidence="14">
    <location>
        <position position="61"/>
    </location>
    <ligand>
        <name>[4Fe-4S] cluster</name>
        <dbReference type="ChEBI" id="CHEBI:49883"/>
        <label>2</label>
    </ligand>
</feature>
<dbReference type="FunFam" id="1.20.1270.30:FF:000001">
    <property type="entry name" value="Carbon monoxide dehydrogenase"/>
    <property type="match status" value="1"/>
</dbReference>
<dbReference type="GO" id="GO:0004601">
    <property type="term" value="F:peroxidase activity"/>
    <property type="evidence" value="ECO:0007669"/>
    <property type="project" value="TreeGrafter"/>
</dbReference>
<keyword evidence="9 13" id="KW-0408">Iron</keyword>
<dbReference type="GO" id="GO:0016151">
    <property type="term" value="F:nickel cation binding"/>
    <property type="evidence" value="ECO:0007669"/>
    <property type="project" value="InterPro"/>
</dbReference>
<dbReference type="Gene3D" id="1.20.1270.30">
    <property type="match status" value="1"/>
</dbReference>
<evidence type="ECO:0000256" key="1">
    <source>
        <dbReference type="ARBA" id="ARBA00001966"/>
    </source>
</evidence>
<feature type="binding site" evidence="14">
    <location>
        <position position="58"/>
    </location>
    <ligand>
        <name>[4Fe-4S] cluster</name>
        <dbReference type="ChEBI" id="CHEBI:49883"/>
        <label>2</label>
    </ligand>
</feature>
<feature type="binding site" evidence="14">
    <location>
        <position position="485"/>
    </location>
    <ligand>
        <name>[Ni-4Fe-4S] cluster</name>
        <dbReference type="ChEBI" id="CHEBI:47739"/>
    </ligand>
</feature>
<dbReference type="PANTHER" id="PTHR30109:SF4">
    <property type="entry name" value="CARBON MONOXIDE DEHYDROGENASE"/>
    <property type="match status" value="1"/>
</dbReference>
<comment type="catalytic activity">
    <reaction evidence="12 13">
        <text>CO + 2 oxidized [2Fe-2S]-[ferredoxin] + H2O = 2 reduced [2Fe-2S]-[ferredoxin] + CO2 + 2 H(+)</text>
        <dbReference type="Rhea" id="RHEA:21040"/>
        <dbReference type="Rhea" id="RHEA-COMP:10000"/>
        <dbReference type="Rhea" id="RHEA-COMP:10001"/>
        <dbReference type="ChEBI" id="CHEBI:15377"/>
        <dbReference type="ChEBI" id="CHEBI:15378"/>
        <dbReference type="ChEBI" id="CHEBI:16526"/>
        <dbReference type="ChEBI" id="CHEBI:17245"/>
        <dbReference type="ChEBI" id="CHEBI:33737"/>
        <dbReference type="ChEBI" id="CHEBI:33738"/>
        <dbReference type="EC" id="1.2.7.4"/>
    </reaction>
</comment>
<feature type="binding site" evidence="14">
    <location>
        <position position="273"/>
    </location>
    <ligand>
        <name>[Ni-4Fe-4S] cluster</name>
        <dbReference type="ChEBI" id="CHEBI:47739"/>
    </ligand>
</feature>
<dbReference type="GO" id="GO:0006091">
    <property type="term" value="P:generation of precursor metabolites and energy"/>
    <property type="evidence" value="ECO:0007669"/>
    <property type="project" value="InterPro"/>
</dbReference>
<dbReference type="SUPFAM" id="SSF56821">
    <property type="entry name" value="Prismane protein-like"/>
    <property type="match status" value="1"/>
</dbReference>
<evidence type="ECO:0000256" key="11">
    <source>
        <dbReference type="ARBA" id="ARBA00034454"/>
    </source>
</evidence>
<feature type="binding site" evidence="14">
    <location>
        <position position="80"/>
    </location>
    <ligand>
        <name>[4Fe-4S] cluster</name>
        <dbReference type="ChEBI" id="CHEBI:49883"/>
        <label>2</label>
    </ligand>
</feature>
<proteinExistence type="inferred from homology"/>